<evidence type="ECO:0000313" key="1">
    <source>
        <dbReference type="EMBL" id="QQK04766.1"/>
    </source>
</evidence>
<dbReference type="AlphaFoldDB" id="A0A7T6VJ97"/>
<dbReference type="Proteomes" id="UP000596205">
    <property type="component" value="Chromosome 2"/>
</dbReference>
<dbReference type="RefSeq" id="WP_199568808.1">
    <property type="nucleotide sequence ID" value="NZ_CP066770.1"/>
</dbReference>
<accession>A0A7T6VJ97</accession>
<sequence length="137" mass="15002">MGALLQQSTPASAGVFVSGGDVFQEFPMWVNGPNGAQQIVESQEAFDALGEGWKKPVRVELVPREQAPDFIEYPKWVGRVLVHSAEEEAALAQAAAVDADEQVDDERTALIQIAEEKGIKIDRRWSNDKIRAALEAV</sequence>
<proteinExistence type="predicted"/>
<dbReference type="EMBL" id="CP066770">
    <property type="protein sequence ID" value="QQK04766.1"/>
    <property type="molecule type" value="Genomic_DNA"/>
</dbReference>
<organism evidence="1 2">
    <name type="scientific">Burkholderia anthina</name>
    <dbReference type="NCBI Taxonomy" id="179879"/>
    <lineage>
        <taxon>Bacteria</taxon>
        <taxon>Pseudomonadati</taxon>
        <taxon>Pseudomonadota</taxon>
        <taxon>Betaproteobacteria</taxon>
        <taxon>Burkholderiales</taxon>
        <taxon>Burkholderiaceae</taxon>
        <taxon>Burkholderia</taxon>
        <taxon>Burkholderia cepacia complex</taxon>
    </lineage>
</organism>
<name>A0A7T6VJ97_9BURK</name>
<reference evidence="1 2" key="1">
    <citation type="submission" date="2020-12" db="EMBL/GenBank/DDBJ databases">
        <title>Complete genome sequence of Burkholderia anthina BJQ0011.</title>
        <authorList>
            <person name="Xu Y."/>
        </authorList>
    </citation>
    <scope>NUCLEOTIDE SEQUENCE [LARGE SCALE GENOMIC DNA]</scope>
    <source>
        <strain evidence="1 2">BJQ0011</strain>
    </source>
</reference>
<dbReference type="KEGG" id="bann:JFN94_25905"/>
<gene>
    <name evidence="1" type="ORF">JFN94_25905</name>
</gene>
<evidence type="ECO:0000313" key="2">
    <source>
        <dbReference type="Proteomes" id="UP000596205"/>
    </source>
</evidence>
<protein>
    <submittedName>
        <fullName evidence="1">Uncharacterized protein</fullName>
    </submittedName>
</protein>